<evidence type="ECO:0000313" key="2">
    <source>
        <dbReference type="EMBL" id="CAD7247959.1"/>
    </source>
</evidence>
<dbReference type="EMBL" id="CAJPEV010001649">
    <property type="protein sequence ID" value="CAG0893693.1"/>
    <property type="molecule type" value="Genomic_DNA"/>
</dbReference>
<reference evidence="2" key="1">
    <citation type="submission" date="2020-11" db="EMBL/GenBank/DDBJ databases">
        <authorList>
            <person name="Tran Van P."/>
        </authorList>
    </citation>
    <scope>NUCLEOTIDE SEQUENCE</scope>
</reference>
<dbReference type="InterPro" id="IPR051333">
    <property type="entry name" value="CLIP_Serine_Protease"/>
</dbReference>
<dbReference type="OrthoDB" id="5565075at2759"/>
<dbReference type="SUPFAM" id="SSF50494">
    <property type="entry name" value="Trypsin-like serine proteases"/>
    <property type="match status" value="1"/>
</dbReference>
<dbReference type="Proteomes" id="UP000677054">
    <property type="component" value="Unassembled WGS sequence"/>
</dbReference>
<dbReference type="InterPro" id="IPR043504">
    <property type="entry name" value="Peptidase_S1_PA_chymotrypsin"/>
</dbReference>
<dbReference type="EMBL" id="LR901166">
    <property type="protein sequence ID" value="CAD7247959.1"/>
    <property type="molecule type" value="Genomic_DNA"/>
</dbReference>
<evidence type="ECO:0000259" key="1">
    <source>
        <dbReference type="PROSITE" id="PS50240"/>
    </source>
</evidence>
<sequence length="234" mass="25578">MPYNCNFSIVFQVKAQLLLVNAESLRAPLRAARDPSISKPMRPIPTWIGFGPSDTFYVTLGDLDWSTTTESQSIRLPARAIIHPQYDPVSKVNDVALLKLNSTVDFLAFPRIRPIPFGCQHGPSSTRTGISTVLKESTATIMTEAYCKNNQGTLVNDNNFCANALGRNFCNGDVGGPFMSETEAGFYQQVGIISTPPKECQHLVGGISLKTANYVNGFIKPNTQDAVWCSAAER</sequence>
<organism evidence="2">
    <name type="scientific">Darwinula stevensoni</name>
    <dbReference type="NCBI Taxonomy" id="69355"/>
    <lineage>
        <taxon>Eukaryota</taxon>
        <taxon>Metazoa</taxon>
        <taxon>Ecdysozoa</taxon>
        <taxon>Arthropoda</taxon>
        <taxon>Crustacea</taxon>
        <taxon>Oligostraca</taxon>
        <taxon>Ostracoda</taxon>
        <taxon>Podocopa</taxon>
        <taxon>Podocopida</taxon>
        <taxon>Darwinulocopina</taxon>
        <taxon>Darwinuloidea</taxon>
        <taxon>Darwinulidae</taxon>
        <taxon>Darwinula</taxon>
    </lineage>
</organism>
<protein>
    <recommendedName>
        <fullName evidence="1">Peptidase S1 domain-containing protein</fullName>
    </recommendedName>
</protein>
<dbReference type="GO" id="GO:0004252">
    <property type="term" value="F:serine-type endopeptidase activity"/>
    <property type="evidence" value="ECO:0007669"/>
    <property type="project" value="InterPro"/>
</dbReference>
<gene>
    <name evidence="2" type="ORF">DSTB1V02_LOCUS7783</name>
</gene>
<proteinExistence type="predicted"/>
<dbReference type="SMART" id="SM00020">
    <property type="entry name" value="Tryp_SPc"/>
    <property type="match status" value="1"/>
</dbReference>
<dbReference type="GO" id="GO:0006508">
    <property type="term" value="P:proteolysis"/>
    <property type="evidence" value="ECO:0007669"/>
    <property type="project" value="InterPro"/>
</dbReference>
<dbReference type="InterPro" id="IPR009003">
    <property type="entry name" value="Peptidase_S1_PA"/>
</dbReference>
<dbReference type="PANTHER" id="PTHR24260">
    <property type="match status" value="1"/>
</dbReference>
<evidence type="ECO:0000313" key="3">
    <source>
        <dbReference type="Proteomes" id="UP000677054"/>
    </source>
</evidence>
<accession>A0A7R8XL02</accession>
<keyword evidence="3" id="KW-1185">Reference proteome</keyword>
<dbReference type="AlphaFoldDB" id="A0A7R8XL02"/>
<dbReference type="InterPro" id="IPR001254">
    <property type="entry name" value="Trypsin_dom"/>
</dbReference>
<dbReference type="PROSITE" id="PS50240">
    <property type="entry name" value="TRYPSIN_DOM"/>
    <property type="match status" value="1"/>
</dbReference>
<dbReference type="Gene3D" id="2.40.10.10">
    <property type="entry name" value="Trypsin-like serine proteases"/>
    <property type="match status" value="2"/>
</dbReference>
<dbReference type="Pfam" id="PF00089">
    <property type="entry name" value="Trypsin"/>
    <property type="match status" value="1"/>
</dbReference>
<name>A0A7R8XL02_9CRUS</name>
<dbReference type="PANTHER" id="PTHR24260:SF136">
    <property type="entry name" value="GH08193P-RELATED"/>
    <property type="match status" value="1"/>
</dbReference>
<feature type="domain" description="Peptidase S1" evidence="1">
    <location>
        <begin position="1"/>
        <end position="200"/>
    </location>
</feature>